<name>A0AAD5LZF2_PYTIN</name>
<dbReference type="Proteomes" id="UP001209570">
    <property type="component" value="Unassembled WGS sequence"/>
</dbReference>
<dbReference type="PROSITE" id="PS50056">
    <property type="entry name" value="TYR_PHOSPHATASE_2"/>
    <property type="match status" value="1"/>
</dbReference>
<dbReference type="InterPro" id="IPR029021">
    <property type="entry name" value="Prot-tyrosine_phosphatase-like"/>
</dbReference>
<evidence type="ECO:0000313" key="5">
    <source>
        <dbReference type="Proteomes" id="UP001209570"/>
    </source>
</evidence>
<dbReference type="InterPro" id="IPR029023">
    <property type="entry name" value="Tensin_phosphatase"/>
</dbReference>
<dbReference type="Gene3D" id="3.90.190.10">
    <property type="entry name" value="Protein tyrosine phosphatase superfamily"/>
    <property type="match status" value="1"/>
</dbReference>
<dbReference type="AlphaFoldDB" id="A0AAD5LZF2"/>
<dbReference type="Pfam" id="PF22785">
    <property type="entry name" value="Tc-R-P"/>
    <property type="match status" value="1"/>
</dbReference>
<comment type="caution">
    <text evidence="4">The sequence shown here is derived from an EMBL/GenBank/DDBJ whole genome shotgun (WGS) entry which is preliminary data.</text>
</comment>
<keyword evidence="1" id="KW-0378">Hydrolase</keyword>
<dbReference type="PANTHER" id="PTHR12305:SF60">
    <property type="entry name" value="PHOSPHATIDYLINOSITOL 3,4,5-TRISPHOSPHATE 3-PHOSPHATASE TPTE2-RELATED"/>
    <property type="match status" value="1"/>
</dbReference>
<feature type="domain" description="Tyrosine specific protein phosphatases" evidence="2">
    <location>
        <begin position="117"/>
        <end position="177"/>
    </location>
</feature>
<dbReference type="SMART" id="SM00404">
    <property type="entry name" value="PTPc_motif"/>
    <property type="match status" value="1"/>
</dbReference>
<dbReference type="GO" id="GO:0005829">
    <property type="term" value="C:cytosol"/>
    <property type="evidence" value="ECO:0007669"/>
    <property type="project" value="TreeGrafter"/>
</dbReference>
<evidence type="ECO:0000259" key="3">
    <source>
        <dbReference type="PROSITE" id="PS51181"/>
    </source>
</evidence>
<dbReference type="Gene3D" id="2.60.40.1110">
    <property type="match status" value="1"/>
</dbReference>
<sequence>MTTARRSSLLRTVDSCVFALPRALVSQNKRRFQGDGYDLDLCYLHPRVIVMGYPATGLEATYRNPRSAVQRFLVERHASRFKVFNFCSEATRRYPPEIFESRVEYIPVEDHNVPTLPQILSFCDRAAQWLDDDSENVVVLHCKAGKGRAGMMACMLLLRMKFASTATEAIDRYNQVRVIDRRGLTVISQRKWVHYYEQILSQIYQESPLDDNFSPHDAIDEPELIIEELVIQNALTGKSPPALRLRIFTLDNASSKKVLLHQTTGVERFLVHARVKGCVQLEFRSVKCHNCMTKKHFRVWFNTLFVQEKKTSGVFTFPRNTMDWSVRLGCLEHARPVANRLDLADAGNLRVKQDADRYVTEFEATCPGQRQYPPAKGVAYPTAGKSKRVLIEANLLVEVTTDELLLLPIAMAGVGGSTPKNSSLPRLVYPTAAKKQLPSTKDALTMNRVTSGISGVLETLQMKIDLLDREIRADESGKQEYDDQLFRLGERRRDLDNKLQQCRDWITTFESKIQPLEGKYDATTQLMQQQYEDAKLRHAQGIQVLIDQFDYHPEFKRYSDTFSAVPFRPK</sequence>
<dbReference type="SMART" id="SM01301">
    <property type="entry name" value="PTPlike_phytase"/>
    <property type="match status" value="1"/>
</dbReference>
<keyword evidence="5" id="KW-1185">Reference proteome</keyword>
<dbReference type="EMBL" id="JAKCXM010000273">
    <property type="protein sequence ID" value="KAJ0396951.1"/>
    <property type="molecule type" value="Genomic_DNA"/>
</dbReference>
<evidence type="ECO:0000313" key="4">
    <source>
        <dbReference type="EMBL" id="KAJ0396951.1"/>
    </source>
</evidence>
<gene>
    <name evidence="4" type="ORF">P43SY_003654</name>
</gene>
<dbReference type="SUPFAM" id="SSF49562">
    <property type="entry name" value="C2 domain (Calcium/lipid-binding domain, CaLB)"/>
    <property type="match status" value="1"/>
</dbReference>
<dbReference type="PROSITE" id="PS51181">
    <property type="entry name" value="PPASE_TENSIN"/>
    <property type="match status" value="1"/>
</dbReference>
<organism evidence="4 5">
    <name type="scientific">Pythium insidiosum</name>
    <name type="common">Pythiosis disease agent</name>
    <dbReference type="NCBI Taxonomy" id="114742"/>
    <lineage>
        <taxon>Eukaryota</taxon>
        <taxon>Sar</taxon>
        <taxon>Stramenopiles</taxon>
        <taxon>Oomycota</taxon>
        <taxon>Peronosporomycetes</taxon>
        <taxon>Pythiales</taxon>
        <taxon>Pythiaceae</taxon>
        <taxon>Pythium</taxon>
    </lineage>
</organism>
<dbReference type="InterPro" id="IPR003595">
    <property type="entry name" value="Tyr_Pase_cat"/>
</dbReference>
<accession>A0AAD5LZF2</accession>
<dbReference type="InterPro" id="IPR035892">
    <property type="entry name" value="C2_domain_sf"/>
</dbReference>
<dbReference type="InterPro" id="IPR051281">
    <property type="entry name" value="Dual-spec_lipid-protein_phosph"/>
</dbReference>
<dbReference type="PANTHER" id="PTHR12305">
    <property type="entry name" value="PHOSPHATASE WITH HOMOLOGY TO TENSIN"/>
    <property type="match status" value="1"/>
</dbReference>
<dbReference type="SUPFAM" id="SSF52799">
    <property type="entry name" value="(Phosphotyrosine protein) phosphatases II"/>
    <property type="match status" value="1"/>
</dbReference>
<dbReference type="InterPro" id="IPR000387">
    <property type="entry name" value="Tyr_Pase_dom"/>
</dbReference>
<protein>
    <recommendedName>
        <fullName evidence="6">Phosphatidylinositol-3,4,5-trisphosphate 3-phosphatase</fullName>
    </recommendedName>
</protein>
<evidence type="ECO:0000256" key="1">
    <source>
        <dbReference type="ARBA" id="ARBA00022801"/>
    </source>
</evidence>
<evidence type="ECO:0008006" key="6">
    <source>
        <dbReference type="Google" id="ProtNLM"/>
    </source>
</evidence>
<feature type="domain" description="Phosphatase tensin-type" evidence="3">
    <location>
        <begin position="30"/>
        <end position="203"/>
    </location>
</feature>
<reference evidence="4" key="1">
    <citation type="submission" date="2021-12" db="EMBL/GenBank/DDBJ databases">
        <title>Prjna785345.</title>
        <authorList>
            <person name="Rujirawat T."/>
            <person name="Krajaejun T."/>
        </authorList>
    </citation>
    <scope>NUCLEOTIDE SEQUENCE</scope>
    <source>
        <strain evidence="4">Pi057C3</strain>
    </source>
</reference>
<dbReference type="GO" id="GO:0016314">
    <property type="term" value="F:phosphatidylinositol-3,4,5-trisphosphate 3-phosphatase activity"/>
    <property type="evidence" value="ECO:0007669"/>
    <property type="project" value="TreeGrafter"/>
</dbReference>
<evidence type="ECO:0000259" key="2">
    <source>
        <dbReference type="PROSITE" id="PS50056"/>
    </source>
</evidence>
<proteinExistence type="predicted"/>